<dbReference type="InterPro" id="IPR038332">
    <property type="entry name" value="PPE_sf"/>
</dbReference>
<dbReference type="SUPFAM" id="SSF140453">
    <property type="entry name" value="EsxAB dimer-like"/>
    <property type="match status" value="1"/>
</dbReference>
<feature type="compositionally biased region" description="Gly residues" evidence="1">
    <location>
        <begin position="182"/>
        <end position="191"/>
    </location>
</feature>
<dbReference type="RefSeq" id="WP_356960171.1">
    <property type="nucleotide sequence ID" value="NZ_JBEYBD010000049.1"/>
</dbReference>
<keyword evidence="3" id="KW-1185">Reference proteome</keyword>
<reference evidence="2 3" key="1">
    <citation type="submission" date="2024-06" db="EMBL/GenBank/DDBJ databases">
        <title>The Natural Products Discovery Center: Release of the First 8490 Sequenced Strains for Exploring Actinobacteria Biosynthetic Diversity.</title>
        <authorList>
            <person name="Kalkreuter E."/>
            <person name="Kautsar S.A."/>
            <person name="Yang D."/>
            <person name="Bader C.D."/>
            <person name="Teijaro C.N."/>
            <person name="Fluegel L."/>
            <person name="Davis C.M."/>
            <person name="Simpson J.R."/>
            <person name="Lauterbach L."/>
            <person name="Steele A.D."/>
            <person name="Gui C."/>
            <person name="Meng S."/>
            <person name="Li G."/>
            <person name="Viehrig K."/>
            <person name="Ye F."/>
            <person name="Su P."/>
            <person name="Kiefer A.F."/>
            <person name="Nichols A."/>
            <person name="Cepeda A.J."/>
            <person name="Yan W."/>
            <person name="Fan B."/>
            <person name="Jiang Y."/>
            <person name="Adhikari A."/>
            <person name="Zheng C.-J."/>
            <person name="Schuster L."/>
            <person name="Cowan T.M."/>
            <person name="Smanski M.J."/>
            <person name="Chevrette M.G."/>
            <person name="De Carvalho L.P.S."/>
            <person name="Shen B."/>
        </authorList>
    </citation>
    <scope>NUCLEOTIDE SEQUENCE [LARGE SCALE GENOMIC DNA]</scope>
    <source>
        <strain evidence="2 3">NPDC019708</strain>
    </source>
</reference>
<feature type="region of interest" description="Disordered" evidence="1">
    <location>
        <begin position="162"/>
        <end position="191"/>
    </location>
</feature>
<proteinExistence type="predicted"/>
<dbReference type="Gene3D" id="1.20.1260.20">
    <property type="entry name" value="PPE superfamily"/>
    <property type="match status" value="1"/>
</dbReference>
<gene>
    <name evidence="2" type="ORF">ABZ510_36375</name>
</gene>
<protein>
    <recommendedName>
        <fullName evidence="4">PPE family domain-containing protein</fullName>
    </recommendedName>
</protein>
<organism evidence="2 3">
    <name type="scientific">Nocardia rhamnosiphila</name>
    <dbReference type="NCBI Taxonomy" id="426716"/>
    <lineage>
        <taxon>Bacteria</taxon>
        <taxon>Bacillati</taxon>
        <taxon>Actinomycetota</taxon>
        <taxon>Actinomycetes</taxon>
        <taxon>Mycobacteriales</taxon>
        <taxon>Nocardiaceae</taxon>
        <taxon>Nocardia</taxon>
    </lineage>
</organism>
<evidence type="ECO:0000313" key="2">
    <source>
        <dbReference type="EMBL" id="MEU1957311.1"/>
    </source>
</evidence>
<comment type="caution">
    <text evidence="2">The sequence shown here is derived from an EMBL/GenBank/DDBJ whole genome shotgun (WGS) entry which is preliminary data.</text>
</comment>
<name>A0ABV2X2L8_9NOCA</name>
<accession>A0ABV2X2L8</accession>
<evidence type="ECO:0000256" key="1">
    <source>
        <dbReference type="SAM" id="MobiDB-lite"/>
    </source>
</evidence>
<dbReference type="InterPro" id="IPR036689">
    <property type="entry name" value="ESAT-6-like_sf"/>
</dbReference>
<dbReference type="EMBL" id="JBEYBF010000063">
    <property type="protein sequence ID" value="MEU1957311.1"/>
    <property type="molecule type" value="Genomic_DNA"/>
</dbReference>
<sequence>MAEPAGTDPPYAPERECFGSFTHQEIWDRVHEVLDPGALAAAAAAWQSNADAVADAFAVFTDTTRREFERWSGYSANAARQATREFIAGGDETHEACRALQRLMEGNTEAAQTLRSALAPPQPYRPLDDPAAEAVHGGRRRMDHDIAAAAAAADAQDAMNSIYNPTLPASGDRVPRFPGTSTGTGGGSPRR</sequence>
<evidence type="ECO:0000313" key="3">
    <source>
        <dbReference type="Proteomes" id="UP001550628"/>
    </source>
</evidence>
<evidence type="ECO:0008006" key="4">
    <source>
        <dbReference type="Google" id="ProtNLM"/>
    </source>
</evidence>
<dbReference type="Proteomes" id="UP001550628">
    <property type="component" value="Unassembled WGS sequence"/>
</dbReference>